<dbReference type="EC" id="3.1.26.5" evidence="8"/>
<keyword evidence="2" id="KW-0819">tRNA processing</keyword>
<proteinExistence type="predicted"/>
<feature type="domain" description="POP1 C-terminal" evidence="7">
    <location>
        <begin position="744"/>
        <end position="790"/>
    </location>
</feature>
<keyword evidence="8" id="KW-0378">Hydrolase</keyword>
<feature type="region of interest" description="Disordered" evidence="4">
    <location>
        <begin position="1"/>
        <end position="24"/>
    </location>
</feature>
<evidence type="ECO:0000256" key="1">
    <source>
        <dbReference type="ARBA" id="ARBA00004123"/>
    </source>
</evidence>
<evidence type="ECO:0000256" key="4">
    <source>
        <dbReference type="SAM" id="MobiDB-lite"/>
    </source>
</evidence>
<evidence type="ECO:0000259" key="7">
    <source>
        <dbReference type="Pfam" id="PF22770"/>
    </source>
</evidence>
<keyword evidence="3" id="KW-0539">Nucleus</keyword>
<feature type="domain" description="POPLD" evidence="6">
    <location>
        <begin position="527"/>
        <end position="609"/>
    </location>
</feature>
<dbReference type="PANTHER" id="PTHR22731">
    <property type="entry name" value="RIBONUCLEASES P/MRP PROTEIN SUBUNIT POP1"/>
    <property type="match status" value="1"/>
</dbReference>
<feature type="domain" description="Pop1 N-terminal" evidence="5">
    <location>
        <begin position="46"/>
        <end position="124"/>
    </location>
</feature>
<sequence length="820" mass="90170">MAKRPSDAAESVPPKRARQAQARRIGASAIAPSTSVPGQLDVDAAIKARTSEIITLFRAMKHAREATNTRAWQLLPRHLRRRAASHNLLRLPARLRWKASAELRASNTAAKTRSQMRRRMPERTLTGFVRRRNDLARRAGRTDRRWLETHLWHAKRFRMSIDKHAQDGGPGSFGFSLAESPHHKSFRRSVRYTSDTAMLHDASYTSVFRLTAQSSRNQPMQATRRLQLLLFLAGAAHGWEDVWTTGAKVCDTTLLQRPTGDRANHATALYLPPVAPIHVLWVRRSGAARECHVWVHPAAAAETHRLLQQALDAVRAEVRRGTPHKCPVEQRWDVPVKVEVTQLASAPDPALAAQAPNTRRGRVHGVQAATVGDDDGYNLFQVKGMAAGRVLGGVLRLADASSREEGAQQAFFRRIACLQDGVPPSYVERGTVVCVDVLDPRLSFPPKNAPGPSDEHTALPALVHDHTPVMTSARFFAYRQLPRHTKGAIDQRRARQLPGKRLAPEKDDDRVPIVLVATSDGPLDTAGYTLLVPRGWGLAFWHSLVYTGSRVLGQEQLRQQKLHAGQLSYPHDWVTSAAYAALETAAAAQRSASWHRRPPAKRVNFAEGESAAPHPFGGMARWRDALQHGAVDGPAPAQLTAVPVLASWPRLLAALQKAPGPDMYTRYVSLWTRHTYDGGVSRLPLAPAISTLCQSVVPVLLVACRRGAFHELATLHLPPTLEAAHAWRAALDPPTRLKDAARADLDALERAPPAPYVGAVTTGDYSLADGRGRAIGSMSLLAWLELERREEALRAAAAPKAWGLPKRNPAASCVLLRRVL</sequence>
<dbReference type="InterPro" id="IPR039182">
    <property type="entry name" value="Pop1"/>
</dbReference>
<dbReference type="Pfam" id="PF22770">
    <property type="entry name" value="POP1_C"/>
    <property type="match status" value="1"/>
</dbReference>
<dbReference type="Proteomes" id="UP001217754">
    <property type="component" value="Chromosome 2"/>
</dbReference>
<dbReference type="RefSeq" id="XP_060121399.1">
    <property type="nucleotide sequence ID" value="XM_060265416.1"/>
</dbReference>
<dbReference type="Pfam" id="PF06978">
    <property type="entry name" value="POP1_N"/>
    <property type="match status" value="2"/>
</dbReference>
<evidence type="ECO:0000259" key="5">
    <source>
        <dbReference type="Pfam" id="PF06978"/>
    </source>
</evidence>
<evidence type="ECO:0000259" key="6">
    <source>
        <dbReference type="Pfam" id="PF08170"/>
    </source>
</evidence>
<dbReference type="GO" id="GO:0000172">
    <property type="term" value="C:ribonuclease MRP complex"/>
    <property type="evidence" value="ECO:0007669"/>
    <property type="project" value="InterPro"/>
</dbReference>
<feature type="domain" description="Pop1 N-terminal" evidence="5">
    <location>
        <begin position="142"/>
        <end position="212"/>
    </location>
</feature>
<dbReference type="GO" id="GO:0004526">
    <property type="term" value="F:ribonuclease P activity"/>
    <property type="evidence" value="ECO:0007669"/>
    <property type="project" value="UniProtKB-EC"/>
</dbReference>
<dbReference type="GO" id="GO:0005655">
    <property type="term" value="C:nucleolar ribonuclease P complex"/>
    <property type="evidence" value="ECO:0007669"/>
    <property type="project" value="InterPro"/>
</dbReference>
<accession>A0AAF0J997</accession>
<dbReference type="GeneID" id="85225104"/>
<evidence type="ECO:0000256" key="2">
    <source>
        <dbReference type="ARBA" id="ARBA00022694"/>
    </source>
</evidence>
<evidence type="ECO:0000313" key="9">
    <source>
        <dbReference type="Proteomes" id="UP001217754"/>
    </source>
</evidence>
<dbReference type="Pfam" id="PF08170">
    <property type="entry name" value="POPLD"/>
    <property type="match status" value="1"/>
</dbReference>
<dbReference type="GO" id="GO:0001682">
    <property type="term" value="P:tRNA 5'-leader removal"/>
    <property type="evidence" value="ECO:0007669"/>
    <property type="project" value="InterPro"/>
</dbReference>
<keyword evidence="9" id="KW-1185">Reference proteome</keyword>
<dbReference type="InterPro" id="IPR009723">
    <property type="entry name" value="Pop1_N"/>
</dbReference>
<dbReference type="EMBL" id="CP119959">
    <property type="protein sequence ID" value="WFD38502.1"/>
    <property type="molecule type" value="Genomic_DNA"/>
</dbReference>
<dbReference type="InterPro" id="IPR012590">
    <property type="entry name" value="POPLD_dom"/>
</dbReference>
<protein>
    <submittedName>
        <fullName evidence="8">Ribonuclease P</fullName>
        <ecNumber evidence="8">3.1.26.5</ecNumber>
    </submittedName>
</protein>
<organism evidence="8 9">
    <name type="scientific">Malassezia japonica</name>
    <dbReference type="NCBI Taxonomy" id="223818"/>
    <lineage>
        <taxon>Eukaryota</taxon>
        <taxon>Fungi</taxon>
        <taxon>Dikarya</taxon>
        <taxon>Basidiomycota</taxon>
        <taxon>Ustilaginomycotina</taxon>
        <taxon>Malasseziomycetes</taxon>
        <taxon>Malasseziales</taxon>
        <taxon>Malasseziaceae</taxon>
        <taxon>Malassezia</taxon>
    </lineage>
</organism>
<dbReference type="AlphaFoldDB" id="A0AAF0J997"/>
<name>A0AAF0J997_9BASI</name>
<gene>
    <name evidence="8" type="ORF">MJAP1_001455</name>
</gene>
<dbReference type="InterPro" id="IPR055079">
    <property type="entry name" value="POP1_C"/>
</dbReference>
<reference evidence="8" key="1">
    <citation type="submission" date="2023-03" db="EMBL/GenBank/DDBJ databases">
        <title>Mating type loci evolution in Malassezia.</title>
        <authorList>
            <person name="Coelho M.A."/>
        </authorList>
    </citation>
    <scope>NUCLEOTIDE SEQUENCE</scope>
    <source>
        <strain evidence="8">CBS 9431</strain>
    </source>
</reference>
<comment type="subcellular location">
    <subcellularLocation>
        <location evidence="1">Nucleus</location>
    </subcellularLocation>
</comment>
<evidence type="ECO:0000313" key="8">
    <source>
        <dbReference type="EMBL" id="WFD38502.1"/>
    </source>
</evidence>
<evidence type="ECO:0000256" key="3">
    <source>
        <dbReference type="ARBA" id="ARBA00023242"/>
    </source>
</evidence>
<dbReference type="PANTHER" id="PTHR22731:SF3">
    <property type="entry name" value="RIBONUCLEASES P_MRP PROTEIN SUBUNIT POP1"/>
    <property type="match status" value="1"/>
</dbReference>